<sequence length="338" mass="36304">MALAGAARAARLPGMNPDCRITVRNTSDLIAVTPYLLGFHPSDSIVVIGTIGPTVSFAARHDLLAPGADGTEAIAPLVAAQEPESVSVLGFGPPGQVDHNVRALVQDLQTHGVRVLQRVRITGGRWWSYDCANSGCCPPEGNPVPSPHTEIAAAAVLQGQVALPNRQALVAQIAAIDGPQRDEMRQLTAQVCARARVSSDARRRAGRRLVRVAEERYASGRTLTLRETAELGVLLADPWVFNHAVERTRDEDWRIGLWTEVTRRVEPAWTAPAAALLSYSAWRAGLGSLARVAVDRALLHDPGHRFSGALDRLLAAGISHEFVDGLYETVDALSGRPM</sequence>
<comment type="caution">
    <text evidence="1">The sequence shown here is derived from an EMBL/GenBank/DDBJ whole genome shotgun (WGS) entry which is preliminary data.</text>
</comment>
<dbReference type="InterPro" id="IPR025447">
    <property type="entry name" value="DUF4192"/>
</dbReference>
<name>A0A4R6JSW4_9ACTN</name>
<evidence type="ECO:0000313" key="2">
    <source>
        <dbReference type="Proteomes" id="UP000294901"/>
    </source>
</evidence>
<dbReference type="OrthoDB" id="3264463at2"/>
<dbReference type="Proteomes" id="UP000294901">
    <property type="component" value="Unassembled WGS sequence"/>
</dbReference>
<organism evidence="1 2">
    <name type="scientific">Paractinoplanes brasiliensis</name>
    <dbReference type="NCBI Taxonomy" id="52695"/>
    <lineage>
        <taxon>Bacteria</taxon>
        <taxon>Bacillati</taxon>
        <taxon>Actinomycetota</taxon>
        <taxon>Actinomycetes</taxon>
        <taxon>Micromonosporales</taxon>
        <taxon>Micromonosporaceae</taxon>
        <taxon>Paractinoplanes</taxon>
    </lineage>
</organism>
<proteinExistence type="predicted"/>
<dbReference type="Pfam" id="PF13830">
    <property type="entry name" value="DUF4192"/>
    <property type="match status" value="1"/>
</dbReference>
<dbReference type="RefSeq" id="WP_133873876.1">
    <property type="nucleotide sequence ID" value="NZ_BOMD01000054.1"/>
</dbReference>
<accession>A0A4R6JSW4</accession>
<dbReference type="AlphaFoldDB" id="A0A4R6JSW4"/>
<protein>
    <submittedName>
        <fullName evidence="1">Uncharacterized protein DUF4192</fullName>
    </submittedName>
</protein>
<keyword evidence="2" id="KW-1185">Reference proteome</keyword>
<reference evidence="1 2" key="1">
    <citation type="submission" date="2019-03" db="EMBL/GenBank/DDBJ databases">
        <title>Sequencing the genomes of 1000 actinobacteria strains.</title>
        <authorList>
            <person name="Klenk H.-P."/>
        </authorList>
    </citation>
    <scope>NUCLEOTIDE SEQUENCE [LARGE SCALE GENOMIC DNA]</scope>
    <source>
        <strain evidence="1 2">DSM 43805</strain>
    </source>
</reference>
<dbReference type="EMBL" id="SNWR01000001">
    <property type="protein sequence ID" value="TDO39569.1"/>
    <property type="molecule type" value="Genomic_DNA"/>
</dbReference>
<gene>
    <name evidence="1" type="ORF">C8E87_3260</name>
</gene>
<evidence type="ECO:0000313" key="1">
    <source>
        <dbReference type="EMBL" id="TDO39569.1"/>
    </source>
</evidence>